<dbReference type="AlphaFoldDB" id="A0A426Z648"/>
<feature type="compositionally biased region" description="Basic and acidic residues" evidence="1">
    <location>
        <begin position="107"/>
        <end position="119"/>
    </location>
</feature>
<dbReference type="EMBL" id="AMZH03008210">
    <property type="protein sequence ID" value="RRT59439.1"/>
    <property type="molecule type" value="Genomic_DNA"/>
</dbReference>
<organism evidence="2 3">
    <name type="scientific">Ensete ventricosum</name>
    <name type="common">Abyssinian banana</name>
    <name type="synonym">Musa ensete</name>
    <dbReference type="NCBI Taxonomy" id="4639"/>
    <lineage>
        <taxon>Eukaryota</taxon>
        <taxon>Viridiplantae</taxon>
        <taxon>Streptophyta</taxon>
        <taxon>Embryophyta</taxon>
        <taxon>Tracheophyta</taxon>
        <taxon>Spermatophyta</taxon>
        <taxon>Magnoliopsida</taxon>
        <taxon>Liliopsida</taxon>
        <taxon>Zingiberales</taxon>
        <taxon>Musaceae</taxon>
        <taxon>Ensete</taxon>
    </lineage>
</organism>
<feature type="compositionally biased region" description="Basic and acidic residues" evidence="1">
    <location>
        <begin position="43"/>
        <end position="55"/>
    </location>
</feature>
<evidence type="ECO:0000256" key="1">
    <source>
        <dbReference type="SAM" id="MobiDB-lite"/>
    </source>
</evidence>
<reference evidence="2 3" key="1">
    <citation type="journal article" date="2014" name="Agronomy (Basel)">
        <title>A Draft Genome Sequence for Ensete ventricosum, the Drought-Tolerant Tree Against Hunger.</title>
        <authorList>
            <person name="Harrison J."/>
            <person name="Moore K.A."/>
            <person name="Paszkiewicz K."/>
            <person name="Jones T."/>
            <person name="Grant M."/>
            <person name="Ambacheew D."/>
            <person name="Muzemil S."/>
            <person name="Studholme D.J."/>
        </authorList>
    </citation>
    <scope>NUCLEOTIDE SEQUENCE [LARGE SCALE GENOMIC DNA]</scope>
</reference>
<dbReference type="Proteomes" id="UP000287651">
    <property type="component" value="Unassembled WGS sequence"/>
</dbReference>
<name>A0A426Z648_ENSVE</name>
<proteinExistence type="predicted"/>
<evidence type="ECO:0000313" key="2">
    <source>
        <dbReference type="EMBL" id="RRT59439.1"/>
    </source>
</evidence>
<gene>
    <name evidence="2" type="ORF">B296_00044576</name>
</gene>
<comment type="caution">
    <text evidence="2">The sequence shown here is derived from an EMBL/GenBank/DDBJ whole genome shotgun (WGS) entry which is preliminary data.</text>
</comment>
<sequence length="119" mass="13525">MRRAQARLKKTLNPRTARSAHLTREIKTEAFATELPPTNRNTAARERERNREKRTGWVSFSGGSESDGNERYAVKEVDASRRLALDFATVVHVPFPPSPFLLYPNGQDKREAGERQVGF</sequence>
<accession>A0A426Z648</accession>
<feature type="region of interest" description="Disordered" evidence="1">
    <location>
        <begin position="98"/>
        <end position="119"/>
    </location>
</feature>
<feature type="region of interest" description="Disordered" evidence="1">
    <location>
        <begin position="35"/>
        <end position="70"/>
    </location>
</feature>
<evidence type="ECO:0000313" key="3">
    <source>
        <dbReference type="Proteomes" id="UP000287651"/>
    </source>
</evidence>
<protein>
    <submittedName>
        <fullName evidence="2">Uncharacterized protein</fullName>
    </submittedName>
</protein>